<dbReference type="PANTHER" id="PTHR21064:SF6">
    <property type="entry name" value="AMINOGLYCOSIDE PHOSPHOTRANSFERASE DOMAIN-CONTAINING PROTEIN"/>
    <property type="match status" value="1"/>
</dbReference>
<dbReference type="Pfam" id="PF01636">
    <property type="entry name" value="APH"/>
    <property type="match status" value="1"/>
</dbReference>
<comment type="similarity">
    <text evidence="1">Belongs to the pseudomonas-type ThrB family.</text>
</comment>
<keyword evidence="4" id="KW-1185">Reference proteome</keyword>
<dbReference type="PANTHER" id="PTHR21064">
    <property type="entry name" value="AMINOGLYCOSIDE PHOSPHOTRANSFERASE DOMAIN-CONTAINING PROTEIN-RELATED"/>
    <property type="match status" value="1"/>
</dbReference>
<dbReference type="InterPro" id="IPR002575">
    <property type="entry name" value="Aminoglycoside_PTrfase"/>
</dbReference>
<name>A0ABU1IHB8_9BACL</name>
<dbReference type="Proteomes" id="UP001185012">
    <property type="component" value="Unassembled WGS sequence"/>
</dbReference>
<accession>A0ABU1IHB8</accession>
<dbReference type="GO" id="GO:0016301">
    <property type="term" value="F:kinase activity"/>
    <property type="evidence" value="ECO:0007669"/>
    <property type="project" value="UniProtKB-KW"/>
</dbReference>
<evidence type="ECO:0000313" key="4">
    <source>
        <dbReference type="Proteomes" id="UP001185012"/>
    </source>
</evidence>
<dbReference type="EMBL" id="JAVDQG010000001">
    <property type="protein sequence ID" value="MDR6224172.1"/>
    <property type="molecule type" value="Genomic_DNA"/>
</dbReference>
<dbReference type="Gene3D" id="3.90.1200.10">
    <property type="match status" value="1"/>
</dbReference>
<comment type="caution">
    <text evidence="3">The sequence shown here is derived from an EMBL/GenBank/DDBJ whole genome shotgun (WGS) entry which is preliminary data.</text>
</comment>
<sequence length="325" mass="37865">MIDKPTLFAAAERFGLDPESLKPLGGFHQNVFLASRPEPARVLKFSPAELPSSQKRELSWIQHLRARGLSVARPVRSLNGEWIETIDAGETSFTVVSMEKVAGSPPDIRQEWECGSDLFTQWGAFLGAIHRETRRFRPPTGLSDFPHFDEQRGWSTLTPDREDPLYFRWKEALKTLQAWPRSASEYGLVHGDFHSRNFHWHDGKITAFDFGDGERHWYLYDLAVTVYHALDVFPREDRDRRNALARDLWEGLRTGYTTEHPGPVLSEERLCILLDYRRIFSHLYLRIHLDRQRLTPKQIRFLDQQRQEILAGTPVWEPHSPIEKK</sequence>
<keyword evidence="3" id="KW-0808">Transferase</keyword>
<keyword evidence="3" id="KW-0418">Kinase</keyword>
<dbReference type="SUPFAM" id="SSF56112">
    <property type="entry name" value="Protein kinase-like (PK-like)"/>
    <property type="match status" value="1"/>
</dbReference>
<organism evidence="3 4">
    <name type="scientific">Desmospora profundinema</name>
    <dbReference type="NCBI Taxonomy" id="1571184"/>
    <lineage>
        <taxon>Bacteria</taxon>
        <taxon>Bacillati</taxon>
        <taxon>Bacillota</taxon>
        <taxon>Bacilli</taxon>
        <taxon>Bacillales</taxon>
        <taxon>Thermoactinomycetaceae</taxon>
        <taxon>Desmospora</taxon>
    </lineage>
</organism>
<dbReference type="InterPro" id="IPR050249">
    <property type="entry name" value="Pseudomonas-type_ThrB"/>
</dbReference>
<feature type="domain" description="Aminoglycoside phosphotransferase" evidence="2">
    <location>
        <begin position="25"/>
        <end position="250"/>
    </location>
</feature>
<dbReference type="InterPro" id="IPR011009">
    <property type="entry name" value="Kinase-like_dom_sf"/>
</dbReference>
<evidence type="ECO:0000313" key="3">
    <source>
        <dbReference type="EMBL" id="MDR6224172.1"/>
    </source>
</evidence>
<evidence type="ECO:0000259" key="2">
    <source>
        <dbReference type="Pfam" id="PF01636"/>
    </source>
</evidence>
<reference evidence="3 4" key="1">
    <citation type="submission" date="2023-07" db="EMBL/GenBank/DDBJ databases">
        <title>Genomic Encyclopedia of Type Strains, Phase IV (KMG-IV): sequencing the most valuable type-strain genomes for metagenomic binning, comparative biology and taxonomic classification.</title>
        <authorList>
            <person name="Goeker M."/>
        </authorList>
    </citation>
    <scope>NUCLEOTIDE SEQUENCE [LARGE SCALE GENOMIC DNA]</scope>
    <source>
        <strain evidence="3 4">DSM 45903</strain>
    </source>
</reference>
<protein>
    <submittedName>
        <fullName evidence="3">Ser/Thr protein kinase RdoA (MazF antagonist)</fullName>
    </submittedName>
</protein>
<evidence type="ECO:0000256" key="1">
    <source>
        <dbReference type="ARBA" id="ARBA00038240"/>
    </source>
</evidence>
<proteinExistence type="inferred from homology"/>
<dbReference type="RefSeq" id="WP_309861085.1">
    <property type="nucleotide sequence ID" value="NZ_JAVDQG010000001.1"/>
</dbReference>
<gene>
    <name evidence="3" type="ORF">JOE21_000160</name>
</gene>